<dbReference type="PROSITE" id="PS50106">
    <property type="entry name" value="PDZ"/>
    <property type="match status" value="1"/>
</dbReference>
<dbReference type="InterPro" id="IPR001478">
    <property type="entry name" value="PDZ"/>
</dbReference>
<evidence type="ECO:0000259" key="2">
    <source>
        <dbReference type="PROSITE" id="PS50106"/>
    </source>
</evidence>
<evidence type="ECO:0000259" key="4">
    <source>
        <dbReference type="PROSITE" id="PS51126"/>
    </source>
</evidence>
<dbReference type="InterPro" id="IPR036034">
    <property type="entry name" value="PDZ_sf"/>
</dbReference>
<feature type="compositionally biased region" description="Basic and acidic residues" evidence="1">
    <location>
        <begin position="1507"/>
        <end position="1518"/>
    </location>
</feature>
<feature type="compositionally biased region" description="Low complexity" evidence="1">
    <location>
        <begin position="144"/>
        <end position="154"/>
    </location>
</feature>
<dbReference type="OrthoDB" id="6260541at2759"/>
<feature type="compositionally biased region" description="Low complexity" evidence="1">
    <location>
        <begin position="700"/>
        <end position="711"/>
    </location>
</feature>
<dbReference type="SMART" id="SM00314">
    <property type="entry name" value="RA"/>
    <property type="match status" value="2"/>
</dbReference>
<evidence type="ECO:0008006" key="7">
    <source>
        <dbReference type="Google" id="ProtNLM"/>
    </source>
</evidence>
<dbReference type="GO" id="GO:0007165">
    <property type="term" value="P:signal transduction"/>
    <property type="evidence" value="ECO:0007669"/>
    <property type="project" value="InterPro"/>
</dbReference>
<name>A0A8S9Z1E9_9TREM</name>
<dbReference type="SUPFAM" id="SSF54236">
    <property type="entry name" value="Ubiquitin-like"/>
    <property type="match status" value="2"/>
</dbReference>
<feature type="region of interest" description="Disordered" evidence="1">
    <location>
        <begin position="1507"/>
        <end position="1535"/>
    </location>
</feature>
<gene>
    <name evidence="5" type="ORF">EG68_02102</name>
</gene>
<keyword evidence="6" id="KW-1185">Reference proteome</keyword>
<dbReference type="SMART" id="SM00228">
    <property type="entry name" value="PDZ"/>
    <property type="match status" value="1"/>
</dbReference>
<dbReference type="Gene3D" id="3.10.20.90">
    <property type="entry name" value="Phosphatidylinositol 3-kinase Catalytic Subunit, Chain A, domain 1"/>
    <property type="match status" value="2"/>
</dbReference>
<feature type="compositionally biased region" description="Polar residues" evidence="1">
    <location>
        <begin position="1876"/>
        <end position="1898"/>
    </location>
</feature>
<sequence>MDAQSRRNKLIEQIVDWNACRLDLFELSMPDERCEFNGVMRFFYQDEFKRYQTKCVRVSSTDKTSHVVEVLQEKFFLMDSSAKRMRFGIYEHYANGVRRLTNDEYPLLVQLNWSKLDREGKFVLKAESAGDNAQAMNGSMKKPGSSSSSTVTTNGGNGRVRRRWSLRKDKQISPCSRRGPLGCAAAVGWAKDKPIGRARQSFFDPKLNCLVMSQHSMSSTSKKLSSTSPPPPDSSFTRTISNPEQVMQRKRQRTLEAKLLEILQHGGPNIGGTLKIYGGHICPQVPYKTLLLSVTDTVADVIRQSLDKYGMEEADADAYCLVLRVRTAADTAEGRSGTERVLADADFPLAHLFASTPEAGSVVTFELQPRPPHLLNQRLFFSDVSSTSRRRPNTSHSDANKRVSSRINRASFELDTVFACLIELDPCIASDPVRSDTAAKCEPNYATGTVYPLPVHKGQVCIGTAPTPDSAHPFLVTLPLPLWPGVELHHLIIWRPPVPPGISSAKAASDATTRRGGWLACRPCLKSNSCGTEQFSKVYVNNRLLTPTPENHACVYWLSPGDILHLGTGRRCLKIWPGNGSKQPTRSALIAGSLPYPSVPRSGLVVPEVPKHQRMYNSNLSSVRSPTPATVTSPLVSSRFPDNGGSLPMTTPVYLSPLVQSLSPLPSELSVGVPQAHRSSTAAYTDFPDPANFVRTPIGSNSDSSSSLSSNPPTETFPGAGTDHSLQPYLSIWLHSSSSEMHVDSLQNWSLTGGNIGEPGSRMATRLVKPSLTCTSTSPDDISQSSTATVSVQMRRAAPFHPIPVEESKQQPSTSLPASKSLCSPFTPELSKYDRNASSIGSPPLTSSSCHSPARPTGSSKSSHRSKSSSSTISDRLPCQMAFAPASVGHLLDWLIIRSTEEAHFPTVITDQSVSSPVVDKCPLGPAISVYLMLRAIYRQCDRWDMIETRQAVKDAIERFRSAVSCRTASADGEAKASEAGYIYMYTYIIRSTEFAKAKLAVHQHRRRQRELLSLLAGSVERFQNIETVLTHWINPCDSSPVNSCDPRDRPTFQNLLHSNATWLANASQLLHLITRDVDLTKTFEDSTALHSSMQTDAEYRTSYSTWMVVQDQLTDVVQSSFGMLTDLCVSQLDQVSIPQLLSRLTKIVHAEEARVSEHDLVDKDENVLEEAILKQPDAVLQMLTDTLDSLHAAYVNPAFVVQLFARMLHRLNARLFNFLLGTPAEGELASHQSDVSSHISPTWGRVLHRWIRVGICNWALTEGLGVAAECYLQRVSQAAELMMADLSTVECLYNVAVDLVGLNSRQVRALLTGYRRDGGENETCSMEDGRIPGNWIDFVVSGVQLVADRILAEEETAQTFDPTSETDKSWNPHLEEPLDLLLPLLLPEDSYPSDMPVPLETSEDPVSCDSGISSRPSSAKEQDSHKVEKSPSGDPLITVDAIRKFLQPAIKAGWCRLSVRPICDKSALSPPATVLLQWNAYLTNSLHEKPTQEMGVSTSVLKTDGDNCFDEKPRSPDPADNFPSGSTELTKMESSSDSCVVDMPSTVNLNGNLPCASMPLLANDVITDKHPSEDDWYMSTLCSKHRPITVLVPKISQSLGLNIVAAKSEDGRDLGIYVRGVVPESGASQARLCHTSANTQSDPESPLLKPGDHLLAVNDQSVLELSQEAAAQLVASAGPEVSLTVVRNSTMCTALAKSADLQSVYRSSSTTSTTSEPNEILCENCSECRLQASLITSPVNLIISDNKDSGPHHMPSTDVAFSVSSEGSLDRIPPPVPSALGPVLHLFEPKPRTSADCISVDTTGAFTPRTWAAAYSSNDQHPMFRSINSRLQSPEPVTQYNHQSPSVNNVRITAYNGSFSTTALHQAVGSRWTSEYSTGKTMPSATGRVSESRSTLNDLEEPVGSEYSLGTSTGPVDSSCSSLLWRTHVSIPQPCHRPKGQSASFDEWLSTTRLGELCERFTNELTTRVNANVGYADVPPNLRTHFSEQQSTIIREPRQSSEIVNTESESFISSTIPTSALPSAPGSHTNQRSRSLSTNAKADDVFTDVHQPSSCGSKAPLVFVPTASVLPSISQIQPAPGPRTNGHPPLPSTWWSSRSLGDLNDFTPSPQSSSTRVSVQSSTLGRTPAGRALQRRHTTLTTSRFNLGPRPVPPNQDCISQENLFSTKSVCQWCARYSPTDVLYSLLFVSWTVLTNTSTTVRVAVTLQWATCAAANLCSGFFTFPHFSSCPNGILSLVYDDSFGLPVSSTWRKYLSHPTCTLANEHRLICLSGRPYHTHTHTHIVHVITCAHNLCT</sequence>
<feature type="region of interest" description="Disordered" evidence="1">
    <location>
        <begin position="682"/>
        <end position="722"/>
    </location>
</feature>
<evidence type="ECO:0000259" key="3">
    <source>
        <dbReference type="PROSITE" id="PS50200"/>
    </source>
</evidence>
<dbReference type="Pfam" id="PF00595">
    <property type="entry name" value="PDZ"/>
    <property type="match status" value="1"/>
</dbReference>
<dbReference type="Pfam" id="PF00788">
    <property type="entry name" value="RA"/>
    <property type="match status" value="2"/>
</dbReference>
<evidence type="ECO:0000256" key="1">
    <source>
        <dbReference type="SAM" id="MobiDB-lite"/>
    </source>
</evidence>
<dbReference type="GO" id="GO:0005911">
    <property type="term" value="C:cell-cell junction"/>
    <property type="evidence" value="ECO:0007669"/>
    <property type="project" value="InterPro"/>
</dbReference>
<feature type="compositionally biased region" description="Polar residues" evidence="1">
    <location>
        <begin position="2001"/>
        <end position="2039"/>
    </location>
</feature>
<feature type="region of interest" description="Disordered" evidence="1">
    <location>
        <begin position="802"/>
        <end position="821"/>
    </location>
</feature>
<dbReference type="InterPro" id="IPR028842">
    <property type="entry name" value="Afadin"/>
</dbReference>
<feature type="domain" description="Ras-associating" evidence="3">
    <location>
        <begin position="271"/>
        <end position="372"/>
    </location>
</feature>
<feature type="region of interest" description="Disordered" evidence="1">
    <location>
        <begin position="1393"/>
        <end position="1434"/>
    </location>
</feature>
<dbReference type="PANTHER" id="PTHR10398">
    <property type="entry name" value="AFADIN"/>
    <property type="match status" value="1"/>
</dbReference>
<feature type="compositionally biased region" description="Low complexity" evidence="1">
    <location>
        <begin position="218"/>
        <end position="227"/>
    </location>
</feature>
<feature type="compositionally biased region" description="Basic and acidic residues" evidence="1">
    <location>
        <begin position="1419"/>
        <end position="1432"/>
    </location>
</feature>
<feature type="domain" description="Dilute" evidence="4">
    <location>
        <begin position="1054"/>
        <end position="1339"/>
    </location>
</feature>
<feature type="region of interest" description="Disordered" evidence="1">
    <location>
        <begin position="772"/>
        <end position="791"/>
    </location>
</feature>
<feature type="compositionally biased region" description="Polar residues" evidence="1">
    <location>
        <begin position="810"/>
        <end position="821"/>
    </location>
</feature>
<evidence type="ECO:0000313" key="5">
    <source>
        <dbReference type="EMBL" id="KAF7260634.1"/>
    </source>
</evidence>
<dbReference type="SMART" id="SM01132">
    <property type="entry name" value="DIL"/>
    <property type="match status" value="1"/>
</dbReference>
<feature type="region of interest" description="Disordered" evidence="1">
    <location>
        <begin position="1876"/>
        <end position="1913"/>
    </location>
</feature>
<feature type="domain" description="Ras-associating" evidence="3">
    <location>
        <begin position="36"/>
        <end position="129"/>
    </location>
</feature>
<feature type="region of interest" description="Disordered" evidence="1">
    <location>
        <begin position="2075"/>
        <end position="2136"/>
    </location>
</feature>
<dbReference type="InterPro" id="IPR002710">
    <property type="entry name" value="Dilute_dom"/>
</dbReference>
<dbReference type="Proteomes" id="UP000822476">
    <property type="component" value="Unassembled WGS sequence"/>
</dbReference>
<reference evidence="5" key="1">
    <citation type="submission" date="2019-07" db="EMBL/GenBank/DDBJ databases">
        <title>Annotation for the trematode Paragonimus miyazaki's.</title>
        <authorList>
            <person name="Choi Y.-J."/>
        </authorList>
    </citation>
    <scope>NUCLEOTIDE SEQUENCE</scope>
    <source>
        <strain evidence="5">Japan</strain>
    </source>
</reference>
<comment type="caution">
    <text evidence="5">The sequence shown here is derived from an EMBL/GenBank/DDBJ whole genome shotgun (WGS) entry which is preliminary data.</text>
</comment>
<dbReference type="Gene3D" id="2.30.42.10">
    <property type="match status" value="1"/>
</dbReference>
<evidence type="ECO:0000313" key="6">
    <source>
        <dbReference type="Proteomes" id="UP000822476"/>
    </source>
</evidence>
<feature type="domain" description="PDZ" evidence="2">
    <location>
        <begin position="1590"/>
        <end position="1690"/>
    </location>
</feature>
<dbReference type="PROSITE" id="PS50200">
    <property type="entry name" value="RA"/>
    <property type="match status" value="2"/>
</dbReference>
<feature type="compositionally biased region" description="Low complexity" evidence="1">
    <location>
        <begin position="838"/>
        <end position="849"/>
    </location>
</feature>
<dbReference type="SUPFAM" id="SSF50156">
    <property type="entry name" value="PDZ domain-like"/>
    <property type="match status" value="1"/>
</dbReference>
<dbReference type="PANTHER" id="PTHR10398:SF2">
    <property type="entry name" value="AFADIN"/>
    <property type="match status" value="1"/>
</dbReference>
<feature type="region of interest" description="Disordered" evidence="1">
    <location>
        <begin position="833"/>
        <end position="873"/>
    </location>
</feature>
<protein>
    <recommendedName>
        <fullName evidence="7">Afadin</fullName>
    </recommendedName>
</protein>
<dbReference type="Pfam" id="PF01843">
    <property type="entry name" value="DIL"/>
    <property type="match status" value="1"/>
</dbReference>
<feature type="compositionally biased region" description="Polar residues" evidence="1">
    <location>
        <begin position="1524"/>
        <end position="1535"/>
    </location>
</feature>
<proteinExistence type="predicted"/>
<feature type="compositionally biased region" description="Low complexity" evidence="1">
    <location>
        <begin position="2108"/>
        <end position="2123"/>
    </location>
</feature>
<feature type="region of interest" description="Disordered" evidence="1">
    <location>
        <begin position="133"/>
        <end position="165"/>
    </location>
</feature>
<dbReference type="EMBL" id="JTDE01000666">
    <property type="protein sequence ID" value="KAF7260634.1"/>
    <property type="molecule type" value="Genomic_DNA"/>
</dbReference>
<dbReference type="PROSITE" id="PS51126">
    <property type="entry name" value="DILUTE"/>
    <property type="match status" value="1"/>
</dbReference>
<organism evidence="5 6">
    <name type="scientific">Paragonimus skrjabini miyazakii</name>
    <dbReference type="NCBI Taxonomy" id="59628"/>
    <lineage>
        <taxon>Eukaryota</taxon>
        <taxon>Metazoa</taxon>
        <taxon>Spiralia</taxon>
        <taxon>Lophotrochozoa</taxon>
        <taxon>Platyhelminthes</taxon>
        <taxon>Trematoda</taxon>
        <taxon>Digenea</taxon>
        <taxon>Plagiorchiida</taxon>
        <taxon>Troglotremata</taxon>
        <taxon>Troglotrematidae</taxon>
        <taxon>Paragonimus</taxon>
    </lineage>
</organism>
<dbReference type="InterPro" id="IPR000159">
    <property type="entry name" value="RA_dom"/>
</dbReference>
<accession>A0A8S9Z1E9</accession>
<feature type="region of interest" description="Disordered" evidence="1">
    <location>
        <begin position="1996"/>
        <end position="2039"/>
    </location>
</feature>
<feature type="region of interest" description="Disordered" evidence="1">
    <location>
        <begin position="218"/>
        <end position="239"/>
    </location>
</feature>
<dbReference type="InterPro" id="IPR029071">
    <property type="entry name" value="Ubiquitin-like_domsf"/>
</dbReference>